<dbReference type="Proteomes" id="UP000830198">
    <property type="component" value="Chromosome"/>
</dbReference>
<protein>
    <submittedName>
        <fullName evidence="2">SMI1/KNR4 family protein</fullName>
    </submittedName>
</protein>
<dbReference type="EMBL" id="CP095855">
    <property type="protein sequence ID" value="UPK72485.1"/>
    <property type="molecule type" value="Genomic_DNA"/>
</dbReference>
<dbReference type="RefSeq" id="WP_247814673.1">
    <property type="nucleotide sequence ID" value="NZ_CP095855.1"/>
</dbReference>
<evidence type="ECO:0000313" key="3">
    <source>
        <dbReference type="Proteomes" id="UP000830198"/>
    </source>
</evidence>
<dbReference type="InterPro" id="IPR037883">
    <property type="entry name" value="Knr4/Smi1-like_sf"/>
</dbReference>
<dbReference type="SUPFAM" id="SSF160631">
    <property type="entry name" value="SMI1/KNR4-like"/>
    <property type="match status" value="1"/>
</dbReference>
<dbReference type="Pfam" id="PF09346">
    <property type="entry name" value="SMI1_KNR4"/>
    <property type="match status" value="1"/>
</dbReference>
<accession>A0ABY4I8S8</accession>
<sequence length="189" mass="21746">MSVTPVLKKLEHFFVTQQSIAFSLLQNGISRAEIDEMKKALNLSFPPEVYELFEWKNGIRDLSKITIGASLLFRWGAMVPFDQFIEVYHASQKAKSYPNHYFPIFTNGGGDYILVNCNKDDAFYGYLYWHSPALYGTELDARYTSLSTLLECVLECFEAGGYYFESGIFEEDSDLSDPILDKYELQEEE</sequence>
<evidence type="ECO:0000313" key="2">
    <source>
        <dbReference type="EMBL" id="UPK72485.1"/>
    </source>
</evidence>
<evidence type="ECO:0000259" key="1">
    <source>
        <dbReference type="SMART" id="SM00860"/>
    </source>
</evidence>
<dbReference type="SMART" id="SM00860">
    <property type="entry name" value="SMI1_KNR4"/>
    <property type="match status" value="1"/>
</dbReference>
<organism evidence="2 3">
    <name type="scientific">Chitinophaga filiformis</name>
    <name type="common">Myxococcus filiformis</name>
    <name type="synonym">Flexibacter filiformis</name>
    <dbReference type="NCBI Taxonomy" id="104663"/>
    <lineage>
        <taxon>Bacteria</taxon>
        <taxon>Pseudomonadati</taxon>
        <taxon>Bacteroidota</taxon>
        <taxon>Chitinophagia</taxon>
        <taxon>Chitinophagales</taxon>
        <taxon>Chitinophagaceae</taxon>
        <taxon>Chitinophaga</taxon>
    </lineage>
</organism>
<dbReference type="Gene3D" id="3.40.1580.10">
    <property type="entry name" value="SMI1/KNR4-like"/>
    <property type="match status" value="1"/>
</dbReference>
<dbReference type="InterPro" id="IPR018958">
    <property type="entry name" value="Knr4/Smi1-like_dom"/>
</dbReference>
<feature type="domain" description="Knr4/Smi1-like" evidence="1">
    <location>
        <begin position="28"/>
        <end position="152"/>
    </location>
</feature>
<name>A0ABY4I8S8_CHIFI</name>
<proteinExistence type="predicted"/>
<reference evidence="2 3" key="1">
    <citation type="submission" date="2022-04" db="EMBL/GenBank/DDBJ databases">
        <title>The arsenic-methylating capacity of Chitinophaga filiformis YT5 during chitin decomposition.</title>
        <authorList>
            <person name="Chen G."/>
            <person name="Liang Y."/>
        </authorList>
    </citation>
    <scope>NUCLEOTIDE SEQUENCE [LARGE SCALE GENOMIC DNA]</scope>
    <source>
        <strain evidence="2 3">YT5</strain>
    </source>
</reference>
<gene>
    <name evidence="2" type="ORF">MYF79_14425</name>
</gene>
<keyword evidence="3" id="KW-1185">Reference proteome</keyword>